<feature type="active site" description="Proton acceptor; for dehydratase activity" evidence="6">
    <location>
        <position position="611"/>
    </location>
</feature>
<feature type="domain" description="PKS/mFAS DH" evidence="9">
    <location>
        <begin position="579"/>
        <end position="868"/>
    </location>
</feature>
<dbReference type="InterPro" id="IPR020807">
    <property type="entry name" value="PKS_DH"/>
</dbReference>
<dbReference type="InterPro" id="IPR049551">
    <property type="entry name" value="PKS_DH_C"/>
</dbReference>
<proteinExistence type="predicted"/>
<dbReference type="InterPro" id="IPR009081">
    <property type="entry name" value="PP-bd_ACP"/>
</dbReference>
<feature type="active site" description="Proton donor; for dehydratase activity" evidence="6">
    <location>
        <position position="773"/>
    </location>
</feature>
<dbReference type="PROSITE" id="PS52019">
    <property type="entry name" value="PKS_MFAS_DH"/>
    <property type="match status" value="1"/>
</dbReference>
<dbReference type="SUPFAM" id="SSF53901">
    <property type="entry name" value="Thiolase-like"/>
    <property type="match status" value="2"/>
</dbReference>
<evidence type="ECO:0000256" key="3">
    <source>
        <dbReference type="ARBA" id="ARBA00022679"/>
    </source>
</evidence>
<dbReference type="SMART" id="SM00827">
    <property type="entry name" value="PKS_AT"/>
    <property type="match status" value="1"/>
</dbReference>
<keyword evidence="5" id="KW-0012">Acyltransferase</keyword>
<dbReference type="Gene3D" id="3.30.70.3290">
    <property type="match status" value="1"/>
</dbReference>
<dbReference type="CDD" id="cd00833">
    <property type="entry name" value="PKS"/>
    <property type="match status" value="2"/>
</dbReference>
<dbReference type="Gene3D" id="3.40.47.10">
    <property type="match status" value="2"/>
</dbReference>
<evidence type="ECO:0000313" key="10">
    <source>
        <dbReference type="EMBL" id="ANZ42359.1"/>
    </source>
</evidence>
<keyword evidence="11" id="KW-1185">Reference proteome</keyword>
<keyword evidence="3" id="KW-0808">Transferase</keyword>
<evidence type="ECO:0000259" key="9">
    <source>
        <dbReference type="PROSITE" id="PS52019"/>
    </source>
</evidence>
<feature type="domain" description="Carrier" evidence="7">
    <location>
        <begin position="1286"/>
        <end position="1361"/>
    </location>
</feature>
<dbReference type="InterPro" id="IPR049900">
    <property type="entry name" value="PKS_mFAS_DH"/>
</dbReference>
<evidence type="ECO:0000256" key="2">
    <source>
        <dbReference type="ARBA" id="ARBA00022553"/>
    </source>
</evidence>
<dbReference type="SMART" id="SM01294">
    <property type="entry name" value="PKS_PP_betabranch"/>
    <property type="match status" value="1"/>
</dbReference>
<dbReference type="Pfam" id="PF21089">
    <property type="entry name" value="PKS_DH_N"/>
    <property type="match status" value="1"/>
</dbReference>
<dbReference type="Pfam" id="PF02801">
    <property type="entry name" value="Ketoacyl-synt_C"/>
    <property type="match status" value="1"/>
</dbReference>
<feature type="region of interest" description="C-terminal hotdog fold" evidence="6">
    <location>
        <begin position="714"/>
        <end position="868"/>
    </location>
</feature>
<dbReference type="SMART" id="SM00826">
    <property type="entry name" value="PKS_DH"/>
    <property type="match status" value="1"/>
</dbReference>
<feature type="domain" description="Ketosynthase family 3 (KS3)" evidence="8">
    <location>
        <begin position="1"/>
        <end position="121"/>
    </location>
</feature>
<dbReference type="InterPro" id="IPR036736">
    <property type="entry name" value="ACP-like_sf"/>
</dbReference>
<dbReference type="PROSITE" id="PS00606">
    <property type="entry name" value="KS3_1"/>
    <property type="match status" value="1"/>
</dbReference>
<evidence type="ECO:0000256" key="4">
    <source>
        <dbReference type="ARBA" id="ARBA00022737"/>
    </source>
</evidence>
<accession>A0A1B2HX79</accession>
<sequence length="1691" mass="176227">MIEAHGTGTSLGDPIEAQALLATYGQDRPSPLLLGSIKSNIGHTQAAAGVAGVIKMVQALRHGVVPQTLHVDRPSSHVDWEAGSVQLLTGNTSWPAVARPRRAGVSSFGVSGTNAHVILEAPGSGIPPFSSVPAGSAGHGAGVGSVDNSAAVDRSAVVDLGGAGSSGTGETIGVGTSRPPLGAPLVVSAKSSASLRAQVERIKAVVAGGADVNDVGFSLLKRSRFEHRAVVWNGVELASGVVSGKPLAVVFSGQGSQRLGMGRELYERFPVFAEALDAVLVHLDPAVREVMWGEDAEALNQTGVAQPAIFAVEVALYRMIEAFGVEVAQLAGHSIGEIAAAHVAGVLSLEDACLLVTARAALMQALPAGGAMVSVVASEEDVRQHLTDGVAVAAVNGPRSVVIAGAEDEVLRLAERWKSKRLKVSHAFHSPLMEPMLDDFREAISEVRFSEPRIPISASGDVTTVEYWVNHVRDVVRFHENVTRLGDVTLLELGPDAQLTAMVDGLIPTLTRVKSDVESMLTALSRVHISGINVDWMPFYAGGTRIELPTYPFNRRRYWPSGAGRPSDASGLGLVSVAHPLLGAAVELAGGEGVVFSSRMSLSTHRWLADHVIMGRTLVPASVLVELAMRAADEVGLDRVDDLTLAAPLVLPERGAVQVQLKVGAEQSGRRQYSIHSRPEDVPDAPWTQHASGFLAAGEQVAAFDATVWPPAGAVEMDHEGCYERFADVGFAYGPAFQNLRGAWRVGGEIYAELALPEGVDGSAYGLHPALLDAALHAALLDETLDAGLPFSWEGVSLHATGASEVRVRLTRDEAGMRRTIALADVTGAPVATVEAVVVRAVDVGQLGESSQELFGLEWVRVTHEDVAAPESVAVLGPDVLELGFDVVSELADTDAGLVLVPVVGGEDVLGGVHGTTARVLGLVQEWIGSGRDGRLTVVTRGATTGDDLGAAAVWGLVRSAQSEHPGRFGLIDLCGDDLSTAMVSVAFGVDEPQLVVRDGEVLAARLARVAGEAEVRWEGEVLVTGGTGGLGYVVAKHLVEEHGVRELLLVSRRGVADTAELEALGARVTVAACDVTDRDAVAELLARHEVRGVVHAAGVLDDGVVESLTLDRLTNVMRPKVDAAWHLHELTSDLTAFVVFSSAAGVFGNAGQANYAAGNAFLDALAAHRKARGLPATSMAWGVWSEVSGMTGELTEAEAARMTAAGMPPITRQAGLELFDTAVASGAALTVPVRLDLATLRARGAVAPLLQGLIKVKARRAAAGSATASGLVQRLGAMDVAQRRAALVDLVRTQVSAVLGHSSIDAVDATRAFQDLGFDSLTAVELRNQLTEATGLRLPATLVFDYPTAVALADHLHAELFGAVDAVADLPALVSTSDDPIVIVGMACRFPGGVTSPEELWELVFEGRDAITPFPANRGWDLDSLFHPDPDHLGTSYARAGGFLHDADLFDPAFFGMSPREALGTDGQQRILLETTWEALERAGIDPTSLRGSRTGVFAGVMYSDYAQILEADSEGHQGAGTSPSVVSGRVSYTFGFEGPSVSIDTACSSSLVAMHLAAQALRAGECSLALAGGVTVMSTPGAFVGFSRQRGLAEDGRCKAFSDSADGVGWSEGVGLLVLERQSDAVRNGHTVLAVLRGVGDQPGRCVERLDGAERAVAAAGDPAGAGFGRSVGGRCRCGGGARHGHDAG</sequence>
<organism evidence="10 11">
    <name type="scientific">Lentzea guizhouensis</name>
    <dbReference type="NCBI Taxonomy" id="1586287"/>
    <lineage>
        <taxon>Bacteria</taxon>
        <taxon>Bacillati</taxon>
        <taxon>Actinomycetota</taxon>
        <taxon>Actinomycetes</taxon>
        <taxon>Pseudonocardiales</taxon>
        <taxon>Pseudonocardiaceae</taxon>
        <taxon>Lentzea</taxon>
    </lineage>
</organism>
<dbReference type="InterPro" id="IPR055123">
    <property type="entry name" value="SpnB-like_Rossmann"/>
</dbReference>
<dbReference type="PANTHER" id="PTHR43775:SF51">
    <property type="entry name" value="INACTIVE PHENOLPHTHIOCEROL SYNTHESIS POLYKETIDE SYNTHASE TYPE I PKS1-RELATED"/>
    <property type="match status" value="1"/>
</dbReference>
<dbReference type="PROSITE" id="PS52004">
    <property type="entry name" value="KS3_2"/>
    <property type="match status" value="2"/>
</dbReference>
<dbReference type="InterPro" id="IPR042104">
    <property type="entry name" value="PKS_dehydratase_sf"/>
</dbReference>
<dbReference type="SUPFAM" id="SSF52151">
    <property type="entry name" value="FabD/lysophospholipase-like"/>
    <property type="match status" value="1"/>
</dbReference>
<keyword evidence="4" id="KW-0677">Repeat</keyword>
<dbReference type="InterPro" id="IPR014031">
    <property type="entry name" value="Ketoacyl_synth_C"/>
</dbReference>
<dbReference type="Gene3D" id="1.10.1200.10">
    <property type="entry name" value="ACP-like"/>
    <property type="match status" value="1"/>
</dbReference>
<dbReference type="STRING" id="1586287.BBK82_47035"/>
<dbReference type="Pfam" id="PF14765">
    <property type="entry name" value="PS-DH"/>
    <property type="match status" value="1"/>
</dbReference>
<dbReference type="Gene3D" id="3.10.129.110">
    <property type="entry name" value="Polyketide synthase dehydratase"/>
    <property type="match status" value="1"/>
</dbReference>
<dbReference type="GO" id="GO:0004312">
    <property type="term" value="F:fatty acid synthase activity"/>
    <property type="evidence" value="ECO:0007669"/>
    <property type="project" value="TreeGrafter"/>
</dbReference>
<dbReference type="InterPro" id="IPR036291">
    <property type="entry name" value="NAD(P)-bd_dom_sf"/>
</dbReference>
<dbReference type="SMART" id="SM00822">
    <property type="entry name" value="PKS_KR"/>
    <property type="match status" value="1"/>
</dbReference>
<dbReference type="InterPro" id="IPR016036">
    <property type="entry name" value="Malonyl_transacylase_ACP-bd"/>
</dbReference>
<dbReference type="SUPFAM" id="SSF55048">
    <property type="entry name" value="Probable ACP-binding domain of malonyl-CoA ACP transacylase"/>
    <property type="match status" value="1"/>
</dbReference>
<keyword evidence="2" id="KW-0597">Phosphoprotein</keyword>
<keyword evidence="1" id="KW-0596">Phosphopantetheine</keyword>
<dbReference type="InterPro" id="IPR014043">
    <property type="entry name" value="Acyl_transferase_dom"/>
</dbReference>
<name>A0A1B2HX79_9PSEU</name>
<dbReference type="InterPro" id="IPR020841">
    <property type="entry name" value="PKS_Beta-ketoAc_synthase_dom"/>
</dbReference>
<dbReference type="Proteomes" id="UP000093053">
    <property type="component" value="Chromosome"/>
</dbReference>
<evidence type="ECO:0000256" key="5">
    <source>
        <dbReference type="ARBA" id="ARBA00023315"/>
    </source>
</evidence>
<feature type="domain" description="Ketosynthase family 3 (KS3)" evidence="8">
    <location>
        <begin position="1379"/>
        <end position="1691"/>
    </location>
</feature>
<dbReference type="PROSITE" id="PS00012">
    <property type="entry name" value="PHOSPHOPANTETHEINE"/>
    <property type="match status" value="1"/>
</dbReference>
<dbReference type="Pfam" id="PF00550">
    <property type="entry name" value="PP-binding"/>
    <property type="match status" value="1"/>
</dbReference>
<dbReference type="SMART" id="SM00823">
    <property type="entry name" value="PKS_PP"/>
    <property type="match status" value="1"/>
</dbReference>
<dbReference type="EMBL" id="CP016793">
    <property type="protein sequence ID" value="ANZ42359.1"/>
    <property type="molecule type" value="Genomic_DNA"/>
</dbReference>
<dbReference type="PANTHER" id="PTHR43775">
    <property type="entry name" value="FATTY ACID SYNTHASE"/>
    <property type="match status" value="1"/>
</dbReference>
<dbReference type="CDD" id="cd08956">
    <property type="entry name" value="KR_3_FAS_SDR_x"/>
    <property type="match status" value="1"/>
</dbReference>
<reference evidence="10 11" key="1">
    <citation type="submission" date="2016-07" db="EMBL/GenBank/DDBJ databases">
        <title>Complete genome sequence of the Lentzea guizhouensis DHS C013.</title>
        <authorList>
            <person name="Cao C."/>
        </authorList>
    </citation>
    <scope>NUCLEOTIDE SEQUENCE [LARGE SCALE GENOMIC DNA]</scope>
    <source>
        <strain evidence="10 11">DHS C013</strain>
    </source>
</reference>
<evidence type="ECO:0000313" key="11">
    <source>
        <dbReference type="Proteomes" id="UP000093053"/>
    </source>
</evidence>
<dbReference type="InterPro" id="IPR013968">
    <property type="entry name" value="PKS_KR"/>
</dbReference>
<evidence type="ECO:0000259" key="7">
    <source>
        <dbReference type="PROSITE" id="PS50075"/>
    </source>
</evidence>
<evidence type="ECO:0000256" key="6">
    <source>
        <dbReference type="PROSITE-ProRule" id="PRU01363"/>
    </source>
</evidence>
<dbReference type="Pfam" id="PF22953">
    <property type="entry name" value="SpnB_Rossmann"/>
    <property type="match status" value="1"/>
</dbReference>
<dbReference type="GO" id="GO:0031177">
    <property type="term" value="F:phosphopantetheine binding"/>
    <property type="evidence" value="ECO:0007669"/>
    <property type="project" value="InterPro"/>
</dbReference>
<dbReference type="InterPro" id="IPR016035">
    <property type="entry name" value="Acyl_Trfase/lysoPLipase"/>
</dbReference>
<evidence type="ECO:0000259" key="8">
    <source>
        <dbReference type="PROSITE" id="PS52004"/>
    </source>
</evidence>
<dbReference type="SMART" id="SM00825">
    <property type="entry name" value="PKS_KS"/>
    <property type="match status" value="1"/>
</dbReference>
<dbReference type="Pfam" id="PF00109">
    <property type="entry name" value="ketoacyl-synt"/>
    <property type="match status" value="1"/>
</dbReference>
<feature type="region of interest" description="N-terminal hotdog fold" evidence="6">
    <location>
        <begin position="579"/>
        <end position="702"/>
    </location>
</feature>
<protein>
    <submittedName>
        <fullName evidence="10">Uncharacterized protein</fullName>
    </submittedName>
</protein>
<dbReference type="InterPro" id="IPR006162">
    <property type="entry name" value="Ppantetheine_attach_site"/>
</dbReference>
<dbReference type="InterPro" id="IPR001227">
    <property type="entry name" value="Ac_transferase_dom_sf"/>
</dbReference>
<dbReference type="InterPro" id="IPR014030">
    <property type="entry name" value="Ketoacyl_synth_N"/>
</dbReference>
<dbReference type="SUPFAM" id="SSF51735">
    <property type="entry name" value="NAD(P)-binding Rossmann-fold domains"/>
    <property type="match status" value="2"/>
</dbReference>
<dbReference type="GO" id="GO:0006633">
    <property type="term" value="P:fatty acid biosynthetic process"/>
    <property type="evidence" value="ECO:0007669"/>
    <property type="project" value="InterPro"/>
</dbReference>
<gene>
    <name evidence="10" type="ORF">BBK82_47035</name>
</gene>
<dbReference type="Pfam" id="PF08659">
    <property type="entry name" value="KR"/>
    <property type="match status" value="1"/>
</dbReference>
<dbReference type="Pfam" id="PF00698">
    <property type="entry name" value="Acyl_transf_1"/>
    <property type="match status" value="1"/>
</dbReference>
<dbReference type="Gene3D" id="3.40.366.10">
    <property type="entry name" value="Malonyl-Coenzyme A Acyl Carrier Protein, domain 2"/>
    <property type="match status" value="1"/>
</dbReference>
<dbReference type="InterPro" id="IPR018201">
    <property type="entry name" value="Ketoacyl_synth_AS"/>
</dbReference>
<dbReference type="InterPro" id="IPR057326">
    <property type="entry name" value="KR_dom"/>
</dbReference>
<dbReference type="GO" id="GO:0004315">
    <property type="term" value="F:3-oxoacyl-[acyl-carrier-protein] synthase activity"/>
    <property type="evidence" value="ECO:0007669"/>
    <property type="project" value="InterPro"/>
</dbReference>
<dbReference type="Gene3D" id="3.40.50.720">
    <property type="entry name" value="NAD(P)-binding Rossmann-like Domain"/>
    <property type="match status" value="1"/>
</dbReference>
<dbReference type="InterPro" id="IPR020806">
    <property type="entry name" value="PKS_PP-bd"/>
</dbReference>
<dbReference type="KEGG" id="led:BBK82_47035"/>
<dbReference type="InterPro" id="IPR050091">
    <property type="entry name" value="PKS_NRPS_Biosynth_Enz"/>
</dbReference>
<dbReference type="PROSITE" id="PS50075">
    <property type="entry name" value="CARRIER"/>
    <property type="match status" value="1"/>
</dbReference>
<evidence type="ECO:0000256" key="1">
    <source>
        <dbReference type="ARBA" id="ARBA00022450"/>
    </source>
</evidence>
<dbReference type="SUPFAM" id="SSF47336">
    <property type="entry name" value="ACP-like"/>
    <property type="match status" value="1"/>
</dbReference>
<dbReference type="InterPro" id="IPR016039">
    <property type="entry name" value="Thiolase-like"/>
</dbReference>
<dbReference type="FunFam" id="1.10.1200.10:FF:000007">
    <property type="entry name" value="Probable polyketide synthase pks17"/>
    <property type="match status" value="1"/>
</dbReference>
<dbReference type="InterPro" id="IPR049552">
    <property type="entry name" value="PKS_DH_N"/>
</dbReference>